<evidence type="ECO:0000256" key="3">
    <source>
        <dbReference type="SAM" id="SignalP"/>
    </source>
</evidence>
<gene>
    <name evidence="4" type="ORF">ODALV1_LOCUS25266</name>
</gene>
<name>A0ABP1RRD9_9HEXA</name>
<evidence type="ECO:0000256" key="2">
    <source>
        <dbReference type="SAM" id="Phobius"/>
    </source>
</evidence>
<keyword evidence="5" id="KW-1185">Reference proteome</keyword>
<organism evidence="4 5">
    <name type="scientific">Orchesella dallaii</name>
    <dbReference type="NCBI Taxonomy" id="48710"/>
    <lineage>
        <taxon>Eukaryota</taxon>
        <taxon>Metazoa</taxon>
        <taxon>Ecdysozoa</taxon>
        <taxon>Arthropoda</taxon>
        <taxon>Hexapoda</taxon>
        <taxon>Collembola</taxon>
        <taxon>Entomobryomorpha</taxon>
        <taxon>Entomobryoidea</taxon>
        <taxon>Orchesellidae</taxon>
        <taxon>Orchesellinae</taxon>
        <taxon>Orchesella</taxon>
    </lineage>
</organism>
<sequence length="160" mass="17651">MARQFLQFLTMLLFIGVTCDLKVAASEEQDSELVKETPSNLHMDDVENSTALPNRLGNGNTTIGSQTPNVTMQHLPYNQVEAREGEIAKNESTVIPNNLNMGNHDVGKSNPSNFQEPEFQQTQKKEEQSTEQYPILSILSTTVGIVAFILIVLGTGLPDF</sequence>
<dbReference type="Proteomes" id="UP001642540">
    <property type="component" value="Unassembled WGS sequence"/>
</dbReference>
<keyword evidence="2" id="KW-0472">Membrane</keyword>
<proteinExistence type="predicted"/>
<feature type="region of interest" description="Disordered" evidence="1">
    <location>
        <begin position="95"/>
        <end position="131"/>
    </location>
</feature>
<keyword evidence="3" id="KW-0732">Signal</keyword>
<evidence type="ECO:0000313" key="5">
    <source>
        <dbReference type="Proteomes" id="UP001642540"/>
    </source>
</evidence>
<feature type="transmembrane region" description="Helical" evidence="2">
    <location>
        <begin position="133"/>
        <end position="157"/>
    </location>
</feature>
<comment type="caution">
    <text evidence="4">The sequence shown here is derived from an EMBL/GenBank/DDBJ whole genome shotgun (WGS) entry which is preliminary data.</text>
</comment>
<reference evidence="4 5" key="1">
    <citation type="submission" date="2024-08" db="EMBL/GenBank/DDBJ databases">
        <authorList>
            <person name="Cucini C."/>
            <person name="Frati F."/>
        </authorList>
    </citation>
    <scope>NUCLEOTIDE SEQUENCE [LARGE SCALE GENOMIC DNA]</scope>
</reference>
<feature type="signal peptide" evidence="3">
    <location>
        <begin position="1"/>
        <end position="20"/>
    </location>
</feature>
<keyword evidence="2" id="KW-0812">Transmembrane</keyword>
<feature type="chain" id="PRO_5045509169" evidence="3">
    <location>
        <begin position="21"/>
        <end position="160"/>
    </location>
</feature>
<evidence type="ECO:0000256" key="1">
    <source>
        <dbReference type="SAM" id="MobiDB-lite"/>
    </source>
</evidence>
<dbReference type="EMBL" id="CAXLJM020000103">
    <property type="protein sequence ID" value="CAL8133899.1"/>
    <property type="molecule type" value="Genomic_DNA"/>
</dbReference>
<protein>
    <submittedName>
        <fullName evidence="4">Uncharacterized protein</fullName>
    </submittedName>
</protein>
<evidence type="ECO:0000313" key="4">
    <source>
        <dbReference type="EMBL" id="CAL8133899.1"/>
    </source>
</evidence>
<accession>A0ABP1RRD9</accession>
<keyword evidence="2" id="KW-1133">Transmembrane helix</keyword>